<evidence type="ECO:0000256" key="4">
    <source>
        <dbReference type="ARBA" id="ARBA00023204"/>
    </source>
</evidence>
<dbReference type="AlphaFoldDB" id="A0A1I7WJE0"/>
<keyword evidence="7" id="KW-1185">Reference proteome</keyword>
<accession>A0A1I7WJE0</accession>
<feature type="domain" description="BRCT" evidence="6">
    <location>
        <begin position="412"/>
        <end position="510"/>
    </location>
</feature>
<dbReference type="GO" id="GO:0000724">
    <property type="term" value="P:double-strand break repair via homologous recombination"/>
    <property type="evidence" value="ECO:0007669"/>
    <property type="project" value="TreeGrafter"/>
</dbReference>
<dbReference type="InterPro" id="IPR001357">
    <property type="entry name" value="BRCT_dom"/>
</dbReference>
<proteinExistence type="predicted"/>
<evidence type="ECO:0000313" key="7">
    <source>
        <dbReference type="Proteomes" id="UP000095283"/>
    </source>
</evidence>
<keyword evidence="5" id="KW-0539">Nucleus</keyword>
<dbReference type="GO" id="GO:0031436">
    <property type="term" value="C:BRCA1-BARD1 complex"/>
    <property type="evidence" value="ECO:0007669"/>
    <property type="project" value="TreeGrafter"/>
</dbReference>
<name>A0A1I7WJE0_HETBA</name>
<evidence type="ECO:0000256" key="3">
    <source>
        <dbReference type="ARBA" id="ARBA00022763"/>
    </source>
</evidence>
<dbReference type="Pfam" id="PF16589">
    <property type="entry name" value="BRCT_2"/>
    <property type="match status" value="1"/>
</dbReference>
<keyword evidence="3" id="KW-0227">DNA damage</keyword>
<dbReference type="WBParaSite" id="Hba_05136">
    <property type="protein sequence ID" value="Hba_05136"/>
    <property type="gene ID" value="Hba_05136"/>
</dbReference>
<evidence type="ECO:0000256" key="1">
    <source>
        <dbReference type="ARBA" id="ARBA00004123"/>
    </source>
</evidence>
<organism evidence="7 8">
    <name type="scientific">Heterorhabditis bacteriophora</name>
    <name type="common">Entomopathogenic nematode worm</name>
    <dbReference type="NCBI Taxonomy" id="37862"/>
    <lineage>
        <taxon>Eukaryota</taxon>
        <taxon>Metazoa</taxon>
        <taxon>Ecdysozoa</taxon>
        <taxon>Nematoda</taxon>
        <taxon>Chromadorea</taxon>
        <taxon>Rhabditida</taxon>
        <taxon>Rhabditina</taxon>
        <taxon>Rhabditomorpha</taxon>
        <taxon>Strongyloidea</taxon>
        <taxon>Heterorhabditidae</taxon>
        <taxon>Heterorhabditis</taxon>
    </lineage>
</organism>
<dbReference type="InterPro" id="IPR031099">
    <property type="entry name" value="BRCA1-associated"/>
</dbReference>
<evidence type="ECO:0000256" key="2">
    <source>
        <dbReference type="ARBA" id="ARBA00022737"/>
    </source>
</evidence>
<keyword evidence="2" id="KW-0677">Repeat</keyword>
<dbReference type="PROSITE" id="PS50172">
    <property type="entry name" value="BRCT"/>
    <property type="match status" value="2"/>
</dbReference>
<protein>
    <submittedName>
        <fullName evidence="8">BRCT domain-containing protein</fullName>
    </submittedName>
</protein>
<sequence>MWNMAIVGPGGIDSPIKDFRPMPQFTLPKPRNKRRHPLVETVTSTSLKTSKLDIVNENDDLKENELKVSVLRTIMADTRTLLPVKQVCNYKLQQFHELQLSNASLSTDQYINISNKIKNEETKVVIENKSVGSQCENLNYDYSKMDVRESIRIFRESQSDHTVSFVNDMDILLLLIPGVKEIMLENRSRVCELLSIPTVLPPFINQNMNLIHPEENKNSQQIYSHNQDIIPSPTRYIQECLDPLNNDLLDTQEVNPNNTVEPNKPSPSQRKEIQILEKIEETFSALNFILPQQVVDEDERHHINSMVISVSRLMSRADDSLVHEFRMMFQNIRFEEDIIEGSTHLVMMNTQGRVCQSRSLRYAFAIARHCEIIGRTWMEHCVERRKVISTESYTITSPSNGSIPAWLLSKRSTKPLFANKKFYLPTSFSDSHLVPREKLLELISICGGIHVTKIWELHPSDSYIIFAPDSNEKDAARRFEGDTKIPVLQADWLLDSISEFRLVSPVDIYRICKK</sequence>
<dbReference type="GO" id="GO:0070531">
    <property type="term" value="C:BRCA1-A complex"/>
    <property type="evidence" value="ECO:0007669"/>
    <property type="project" value="TreeGrafter"/>
</dbReference>
<dbReference type="InterPro" id="IPR036420">
    <property type="entry name" value="BRCT_dom_sf"/>
</dbReference>
<dbReference type="PANTHER" id="PTHR13763">
    <property type="entry name" value="BREAST CANCER TYPE 1 SUSCEPTIBILITY PROTEIN BRCA1"/>
    <property type="match status" value="1"/>
</dbReference>
<comment type="subcellular location">
    <subcellularLocation>
        <location evidence="1">Nucleus</location>
    </subcellularLocation>
</comment>
<evidence type="ECO:0000256" key="5">
    <source>
        <dbReference type="ARBA" id="ARBA00023242"/>
    </source>
</evidence>
<dbReference type="GO" id="GO:0045944">
    <property type="term" value="P:positive regulation of transcription by RNA polymerase II"/>
    <property type="evidence" value="ECO:0007669"/>
    <property type="project" value="TreeGrafter"/>
</dbReference>
<evidence type="ECO:0000259" key="6">
    <source>
        <dbReference type="PROSITE" id="PS50172"/>
    </source>
</evidence>
<reference evidence="8" key="1">
    <citation type="submission" date="2016-11" db="UniProtKB">
        <authorList>
            <consortium name="WormBaseParasite"/>
        </authorList>
    </citation>
    <scope>IDENTIFICATION</scope>
</reference>
<dbReference type="PANTHER" id="PTHR13763:SF0">
    <property type="entry name" value="BREAST CANCER TYPE 1 SUSCEPTIBILITY PROTEIN"/>
    <property type="match status" value="1"/>
</dbReference>
<evidence type="ECO:0000313" key="8">
    <source>
        <dbReference type="WBParaSite" id="Hba_05136"/>
    </source>
</evidence>
<dbReference type="GO" id="GO:0004842">
    <property type="term" value="F:ubiquitin-protein transferase activity"/>
    <property type="evidence" value="ECO:0007669"/>
    <property type="project" value="TreeGrafter"/>
</dbReference>
<feature type="domain" description="BRCT" evidence="6">
    <location>
        <begin position="278"/>
        <end position="395"/>
    </location>
</feature>
<dbReference type="Proteomes" id="UP000095283">
    <property type="component" value="Unplaced"/>
</dbReference>
<keyword evidence="4" id="KW-0234">DNA repair</keyword>
<dbReference type="SUPFAM" id="SSF52113">
    <property type="entry name" value="BRCT domain"/>
    <property type="match status" value="2"/>
</dbReference>
<dbReference type="Gene3D" id="3.40.50.10190">
    <property type="entry name" value="BRCT domain"/>
    <property type="match status" value="2"/>
</dbReference>